<protein>
    <recommendedName>
        <fullName evidence="2">CopG family transcriptional regulator</fullName>
    </recommendedName>
</protein>
<accession>A0A6S6TXL5</accession>
<dbReference type="Pfam" id="PF14384">
    <property type="entry name" value="BrnA_antitoxin"/>
    <property type="match status" value="1"/>
</dbReference>
<dbReference type="AlphaFoldDB" id="A0A6S6TXL5"/>
<name>A0A6S6TXL5_9GAMM</name>
<proteinExistence type="predicted"/>
<dbReference type="InterPro" id="IPR025528">
    <property type="entry name" value="BrnA_antitoxin"/>
</dbReference>
<evidence type="ECO:0008006" key="2">
    <source>
        <dbReference type="Google" id="ProtNLM"/>
    </source>
</evidence>
<reference evidence="1" key="1">
    <citation type="submission" date="2020-01" db="EMBL/GenBank/DDBJ databases">
        <authorList>
            <person name="Meier V. D."/>
            <person name="Meier V D."/>
        </authorList>
    </citation>
    <scope>NUCLEOTIDE SEQUENCE</scope>
    <source>
        <strain evidence="1">HLG_WM_MAG_07</strain>
    </source>
</reference>
<sequence length="96" mass="10961">MNNNTDKIYNKYKDLDFEDAKSVDKIPALAKLQAETNGKTRITIRIDNEVLSSFKAKAEERNGNYQTLINDALKQFLQGETLAEVVKKTIKQELAR</sequence>
<organism evidence="1">
    <name type="scientific">uncultured Thiotrichaceae bacterium</name>
    <dbReference type="NCBI Taxonomy" id="298394"/>
    <lineage>
        <taxon>Bacteria</taxon>
        <taxon>Pseudomonadati</taxon>
        <taxon>Pseudomonadota</taxon>
        <taxon>Gammaproteobacteria</taxon>
        <taxon>Thiotrichales</taxon>
        <taxon>Thiotrichaceae</taxon>
        <taxon>environmental samples</taxon>
    </lineage>
</organism>
<evidence type="ECO:0000313" key="1">
    <source>
        <dbReference type="EMBL" id="CAA6819946.1"/>
    </source>
</evidence>
<dbReference type="EMBL" id="CACVAY010000096">
    <property type="protein sequence ID" value="CAA6819946.1"/>
    <property type="molecule type" value="Genomic_DNA"/>
</dbReference>
<gene>
    <name evidence="1" type="ORF">HELGO_WM18975</name>
</gene>